<dbReference type="eggNOG" id="KOG1754">
    <property type="taxonomic scope" value="Eukaryota"/>
</dbReference>
<dbReference type="AlphaFoldDB" id="A0A0L0D5T4"/>
<evidence type="ECO:0000313" key="6">
    <source>
        <dbReference type="Proteomes" id="UP000054408"/>
    </source>
</evidence>
<comment type="similarity">
    <text evidence="1 4">Belongs to the universal ribosomal protein uS8 family.</text>
</comment>
<keyword evidence="2 4" id="KW-0689">Ribosomal protein</keyword>
<dbReference type="FunFam" id="3.30.1490.10:FF:000002">
    <property type="entry name" value="40S ribosomal protein S15a"/>
    <property type="match status" value="1"/>
</dbReference>
<accession>A0A0L0D5T4</accession>
<evidence type="ECO:0000256" key="2">
    <source>
        <dbReference type="ARBA" id="ARBA00022980"/>
    </source>
</evidence>
<dbReference type="GO" id="GO:0003735">
    <property type="term" value="F:structural constituent of ribosome"/>
    <property type="evidence" value="ECO:0007669"/>
    <property type="project" value="InterPro"/>
</dbReference>
<protein>
    <submittedName>
        <fullName evidence="5">40S ribosomal protein S15a</fullName>
    </submittedName>
</protein>
<gene>
    <name evidence="5" type="ORF">AMSG_03940</name>
</gene>
<proteinExistence type="inferred from homology"/>
<dbReference type="GeneID" id="25563507"/>
<evidence type="ECO:0000313" key="5">
    <source>
        <dbReference type="EMBL" id="KNC47709.1"/>
    </source>
</evidence>
<name>A0A0L0D5T4_THETB</name>
<dbReference type="Gene3D" id="3.30.1490.10">
    <property type="match status" value="1"/>
</dbReference>
<dbReference type="OrthoDB" id="10250260at2759"/>
<dbReference type="InterPro" id="IPR047863">
    <property type="entry name" value="Ribosomal_uS8_CS"/>
</dbReference>
<dbReference type="FunFam" id="3.30.1370.30:FF:000001">
    <property type="entry name" value="40S ribosomal protein S15a"/>
    <property type="match status" value="1"/>
</dbReference>
<dbReference type="PROSITE" id="PS00053">
    <property type="entry name" value="RIBOSOMAL_S8"/>
    <property type="match status" value="1"/>
</dbReference>
<evidence type="ECO:0000256" key="4">
    <source>
        <dbReference type="RuleBase" id="RU003660"/>
    </source>
</evidence>
<dbReference type="STRING" id="461836.A0A0L0D5T4"/>
<dbReference type="OMA" id="LPAKNFG"/>
<evidence type="ECO:0000256" key="1">
    <source>
        <dbReference type="ARBA" id="ARBA00006471"/>
    </source>
</evidence>
<dbReference type="PANTHER" id="PTHR11758">
    <property type="entry name" value="40S RIBOSOMAL PROTEIN S15A"/>
    <property type="match status" value="1"/>
</dbReference>
<dbReference type="EMBL" id="GL349448">
    <property type="protein sequence ID" value="KNC47709.1"/>
    <property type="molecule type" value="Genomic_DNA"/>
</dbReference>
<dbReference type="Proteomes" id="UP000054408">
    <property type="component" value="Unassembled WGS sequence"/>
</dbReference>
<dbReference type="SUPFAM" id="SSF56047">
    <property type="entry name" value="Ribosomal protein S8"/>
    <property type="match status" value="1"/>
</dbReference>
<sequence>MVLVSVLNNALNSICNAEKRGKRQVLIRPASKVVVKFLTVMMKHKYINEFEIVDDRRAGKIIVMLTGRINKCGVISPRFDVKLKDIEKWVQQLLPSRQFGSLVLTTSYGIMDHEEARARHTGGRILGYVY</sequence>
<dbReference type="InterPro" id="IPR035987">
    <property type="entry name" value="Ribosomal_uS8_sf"/>
</dbReference>
<dbReference type="NCBIfam" id="NF003115">
    <property type="entry name" value="PRK04034.1"/>
    <property type="match status" value="1"/>
</dbReference>
<organism evidence="5 6">
    <name type="scientific">Thecamonas trahens ATCC 50062</name>
    <dbReference type="NCBI Taxonomy" id="461836"/>
    <lineage>
        <taxon>Eukaryota</taxon>
        <taxon>Apusozoa</taxon>
        <taxon>Apusomonadida</taxon>
        <taxon>Apusomonadidae</taxon>
        <taxon>Thecamonas</taxon>
    </lineage>
</organism>
<dbReference type="GO" id="GO:1990904">
    <property type="term" value="C:ribonucleoprotein complex"/>
    <property type="evidence" value="ECO:0007669"/>
    <property type="project" value="UniProtKB-KW"/>
</dbReference>
<dbReference type="InterPro" id="IPR000630">
    <property type="entry name" value="Ribosomal_uS8"/>
</dbReference>
<dbReference type="GO" id="GO:0005840">
    <property type="term" value="C:ribosome"/>
    <property type="evidence" value="ECO:0007669"/>
    <property type="project" value="UniProtKB-KW"/>
</dbReference>
<reference evidence="5 6" key="1">
    <citation type="submission" date="2010-05" db="EMBL/GenBank/DDBJ databases">
        <title>The Genome Sequence of Thecamonas trahens ATCC 50062.</title>
        <authorList>
            <consortium name="The Broad Institute Genome Sequencing Platform"/>
            <person name="Russ C."/>
            <person name="Cuomo C."/>
            <person name="Shea T."/>
            <person name="Young S.K."/>
            <person name="Zeng Q."/>
            <person name="Koehrsen M."/>
            <person name="Haas B."/>
            <person name="Borodovsky M."/>
            <person name="Guigo R."/>
            <person name="Alvarado L."/>
            <person name="Berlin A."/>
            <person name="Bochicchio J."/>
            <person name="Borenstein D."/>
            <person name="Chapman S."/>
            <person name="Chen Z."/>
            <person name="Freedman E."/>
            <person name="Gellesch M."/>
            <person name="Goldberg J."/>
            <person name="Griggs A."/>
            <person name="Gujja S."/>
            <person name="Heilman E."/>
            <person name="Heiman D."/>
            <person name="Hepburn T."/>
            <person name="Howarth C."/>
            <person name="Jen D."/>
            <person name="Larson L."/>
            <person name="Mehta T."/>
            <person name="Park D."/>
            <person name="Pearson M."/>
            <person name="Roberts A."/>
            <person name="Saif S."/>
            <person name="Shenoy N."/>
            <person name="Sisk P."/>
            <person name="Stolte C."/>
            <person name="Sykes S."/>
            <person name="Thomson T."/>
            <person name="Walk T."/>
            <person name="White J."/>
            <person name="Yandava C."/>
            <person name="Burger G."/>
            <person name="Gray M.W."/>
            <person name="Holland P.W.H."/>
            <person name="King N."/>
            <person name="Lang F.B.F."/>
            <person name="Roger A.J."/>
            <person name="Ruiz-Trillo I."/>
            <person name="Lander E."/>
            <person name="Nusbaum C."/>
        </authorList>
    </citation>
    <scope>NUCLEOTIDE SEQUENCE [LARGE SCALE GENOMIC DNA]</scope>
    <source>
        <strain evidence="5 6">ATCC 50062</strain>
    </source>
</reference>
<dbReference type="HAMAP" id="MF_01302_A">
    <property type="entry name" value="Ribosomal_uS8_A"/>
    <property type="match status" value="1"/>
</dbReference>
<keyword evidence="3 4" id="KW-0687">Ribonucleoprotein</keyword>
<dbReference type="Gene3D" id="3.30.1370.30">
    <property type="match status" value="1"/>
</dbReference>
<dbReference type="Pfam" id="PF00410">
    <property type="entry name" value="Ribosomal_S8"/>
    <property type="match status" value="1"/>
</dbReference>
<evidence type="ECO:0000256" key="3">
    <source>
        <dbReference type="ARBA" id="ARBA00023274"/>
    </source>
</evidence>
<dbReference type="GO" id="GO:0006412">
    <property type="term" value="P:translation"/>
    <property type="evidence" value="ECO:0007669"/>
    <property type="project" value="InterPro"/>
</dbReference>
<dbReference type="RefSeq" id="XP_013759191.1">
    <property type="nucleotide sequence ID" value="XM_013903737.1"/>
</dbReference>
<keyword evidence="6" id="KW-1185">Reference proteome</keyword>